<dbReference type="Proteomes" id="UP000032180">
    <property type="component" value="Chromosome 1"/>
</dbReference>
<dbReference type="AlphaFoldDB" id="A0A0D9V2M0"/>
<keyword evidence="2" id="KW-0812">Transmembrane</keyword>
<keyword evidence="4" id="KW-1133">Transmembrane helix</keyword>
<keyword evidence="5" id="KW-0472">Membrane</keyword>
<dbReference type="PANTHER" id="PTHR48063:SF93">
    <property type="entry name" value="LEUCINE-RICH REPEAT-CONTAINING N-TERMINAL PLANT-TYPE DOMAIN-CONTAINING PROTEIN"/>
    <property type="match status" value="1"/>
</dbReference>
<reference evidence="9" key="2">
    <citation type="submission" date="2013-12" db="EMBL/GenBank/DDBJ databases">
        <authorList>
            <person name="Yu Y."/>
            <person name="Lee S."/>
            <person name="de Baynast K."/>
            <person name="Wissotski M."/>
            <person name="Liu L."/>
            <person name="Talag J."/>
            <person name="Goicoechea J."/>
            <person name="Angelova A."/>
            <person name="Jetty R."/>
            <person name="Kudrna D."/>
            <person name="Golser W."/>
            <person name="Rivera L."/>
            <person name="Zhang J."/>
            <person name="Wing R."/>
        </authorList>
    </citation>
    <scope>NUCLEOTIDE SEQUENCE</scope>
</reference>
<keyword evidence="9" id="KW-1185">Reference proteome</keyword>
<accession>A0A0D9V2M0</accession>
<evidence type="ECO:0000313" key="9">
    <source>
        <dbReference type="Proteomes" id="UP000032180"/>
    </source>
</evidence>
<proteinExistence type="predicted"/>
<dbReference type="PANTHER" id="PTHR48063">
    <property type="entry name" value="LRR RECEPTOR-LIKE KINASE"/>
    <property type="match status" value="1"/>
</dbReference>
<dbReference type="eggNOG" id="KOG0619">
    <property type="taxonomic scope" value="Eukaryota"/>
</dbReference>
<evidence type="ECO:0000256" key="5">
    <source>
        <dbReference type="ARBA" id="ARBA00023136"/>
    </source>
</evidence>
<dbReference type="EnsemblPlants" id="LPERR01G18630.1">
    <property type="protein sequence ID" value="LPERR01G18630.1"/>
    <property type="gene ID" value="LPERR01G18630"/>
</dbReference>
<dbReference type="Pfam" id="PF00560">
    <property type="entry name" value="LRR_1"/>
    <property type="match status" value="2"/>
</dbReference>
<dbReference type="STRING" id="77586.A0A0D9V2M0"/>
<organism evidence="8 9">
    <name type="scientific">Leersia perrieri</name>
    <dbReference type="NCBI Taxonomy" id="77586"/>
    <lineage>
        <taxon>Eukaryota</taxon>
        <taxon>Viridiplantae</taxon>
        <taxon>Streptophyta</taxon>
        <taxon>Embryophyta</taxon>
        <taxon>Tracheophyta</taxon>
        <taxon>Spermatophyta</taxon>
        <taxon>Magnoliopsida</taxon>
        <taxon>Liliopsida</taxon>
        <taxon>Poales</taxon>
        <taxon>Poaceae</taxon>
        <taxon>BOP clade</taxon>
        <taxon>Oryzoideae</taxon>
        <taxon>Oryzeae</taxon>
        <taxon>Oryzinae</taxon>
        <taxon>Leersia</taxon>
    </lineage>
</organism>
<evidence type="ECO:0008006" key="10">
    <source>
        <dbReference type="Google" id="ProtNLM"/>
    </source>
</evidence>
<evidence type="ECO:0000256" key="3">
    <source>
        <dbReference type="ARBA" id="ARBA00022729"/>
    </source>
</evidence>
<evidence type="ECO:0000256" key="4">
    <source>
        <dbReference type="ARBA" id="ARBA00022989"/>
    </source>
</evidence>
<dbReference type="Gramene" id="LPERR01G18630.1">
    <property type="protein sequence ID" value="LPERR01G18630.1"/>
    <property type="gene ID" value="LPERR01G18630"/>
</dbReference>
<dbReference type="Gene3D" id="3.80.10.10">
    <property type="entry name" value="Ribonuclease Inhibitor"/>
    <property type="match status" value="1"/>
</dbReference>
<dbReference type="HOGENOM" id="CLU_000288_18_14_1"/>
<name>A0A0D9V2M0_9ORYZ</name>
<comment type="subcellular location">
    <subcellularLocation>
        <location evidence="1">Membrane</location>
        <topology evidence="1">Single-pass type I membrane protein</topology>
    </subcellularLocation>
</comment>
<dbReference type="InterPro" id="IPR001611">
    <property type="entry name" value="Leu-rich_rpt"/>
</dbReference>
<reference evidence="8 9" key="1">
    <citation type="submission" date="2012-08" db="EMBL/GenBank/DDBJ databases">
        <title>Oryza genome evolution.</title>
        <authorList>
            <person name="Wing R.A."/>
        </authorList>
    </citation>
    <scope>NUCLEOTIDE SEQUENCE</scope>
</reference>
<evidence type="ECO:0000256" key="6">
    <source>
        <dbReference type="ARBA" id="ARBA00023180"/>
    </source>
</evidence>
<dbReference type="SUPFAM" id="SSF52058">
    <property type="entry name" value="L domain-like"/>
    <property type="match status" value="1"/>
</dbReference>
<evidence type="ECO:0000256" key="1">
    <source>
        <dbReference type="ARBA" id="ARBA00004479"/>
    </source>
</evidence>
<protein>
    <recommendedName>
        <fullName evidence="10">Leucine-rich repeat-containing N-terminal plant-type domain-containing protein</fullName>
    </recommendedName>
</protein>
<feature type="region of interest" description="Disordered" evidence="7">
    <location>
        <begin position="123"/>
        <end position="147"/>
    </location>
</feature>
<keyword evidence="6" id="KW-0325">Glycoprotein</keyword>
<feature type="compositionally biased region" description="Polar residues" evidence="7">
    <location>
        <begin position="126"/>
        <end position="147"/>
    </location>
</feature>
<reference evidence="8" key="3">
    <citation type="submission" date="2015-04" db="UniProtKB">
        <authorList>
            <consortium name="EnsemblPlants"/>
        </authorList>
    </citation>
    <scope>IDENTIFICATION</scope>
</reference>
<dbReference type="InterPro" id="IPR032675">
    <property type="entry name" value="LRR_dom_sf"/>
</dbReference>
<dbReference type="InterPro" id="IPR046956">
    <property type="entry name" value="RLP23-like"/>
</dbReference>
<sequence length="147" mass="15870">MCENLVYLDLAYNQFSGSLPVWVGKLSASLALLRLRPNMFSGHIPVELTTLQSLDLSYDEFFGAIPSSVSALTSLSFMNLSYNNLSGNIPTGNQLQTLDNPKFIYIGNIGLCGPPLANACPGDAATTPSYPTQQQHEIKMSSHSNSP</sequence>
<evidence type="ECO:0000313" key="8">
    <source>
        <dbReference type="EnsemblPlants" id="LPERR01G18630.1"/>
    </source>
</evidence>
<dbReference type="GO" id="GO:0016020">
    <property type="term" value="C:membrane"/>
    <property type="evidence" value="ECO:0007669"/>
    <property type="project" value="UniProtKB-SubCell"/>
</dbReference>
<evidence type="ECO:0000256" key="2">
    <source>
        <dbReference type="ARBA" id="ARBA00022692"/>
    </source>
</evidence>
<evidence type="ECO:0000256" key="7">
    <source>
        <dbReference type="SAM" id="MobiDB-lite"/>
    </source>
</evidence>
<keyword evidence="3" id="KW-0732">Signal</keyword>